<evidence type="ECO:0000256" key="5">
    <source>
        <dbReference type="ARBA" id="ARBA00022448"/>
    </source>
</evidence>
<dbReference type="KEGG" id="clec:106673157"/>
<keyword evidence="10" id="KW-0967">Endosome</keyword>
<keyword evidence="5" id="KW-0813">Transport</keyword>
<keyword evidence="14" id="KW-0966">Cell projection</keyword>
<sequence>MSFMEKVGSIMRRPGEDAVPKDEVPWWMKYGGRGLGTVGGGLAIFLGMFNCLGIITADISCVISGIWQMCAGFATLVIEAPCCCLFLDFVQSLSEFVDQRPYWNRAALYAGIALPPIFLCFNLSSLLGSGLIFGTGVIYGMMALGKKASMEDMKAAVQNDSQPQMSGGIRSNLVDGAAPMGHSSVIPPV</sequence>
<keyword evidence="9 19" id="KW-0812">Transmembrane</keyword>
<feature type="transmembrane region" description="Helical" evidence="19">
    <location>
        <begin position="65"/>
        <end position="90"/>
    </location>
</feature>
<keyword evidence="16" id="KW-0968">Cytoplasmic vesicle</keyword>
<dbReference type="AlphaFoldDB" id="A0A8I6SBD6"/>
<comment type="subcellular location">
    <subcellularLocation>
        <location evidence="2">Cytoplasmic vesicle</location>
        <location evidence="2">Secretory vesicle</location>
        <location evidence="2">Synaptic vesicle membrane</location>
        <topology evidence="2">Multi-pass membrane protein</topology>
    </subcellularLocation>
    <subcellularLocation>
        <location evidence="1">Endosome</location>
    </subcellularLocation>
    <subcellularLocation>
        <location evidence="17">Presynaptic cell membrane</location>
    </subcellularLocation>
</comment>
<dbReference type="PANTHER" id="PTHR13314:SF2">
    <property type="entry name" value="CALCIUM CHANNEL FLOWER HOMOLOG"/>
    <property type="match status" value="1"/>
</dbReference>
<dbReference type="Pfam" id="PF10233">
    <property type="entry name" value="Cg6151-P"/>
    <property type="match status" value="1"/>
</dbReference>
<evidence type="ECO:0000256" key="13">
    <source>
        <dbReference type="ARBA" id="ARBA00023136"/>
    </source>
</evidence>
<keyword evidence="11 19" id="KW-1133">Transmembrane helix</keyword>
<dbReference type="GO" id="GO:0005262">
    <property type="term" value="F:calcium channel activity"/>
    <property type="evidence" value="ECO:0007669"/>
    <property type="project" value="UniProtKB-KW"/>
</dbReference>
<evidence type="ECO:0000256" key="19">
    <source>
        <dbReference type="SAM" id="Phobius"/>
    </source>
</evidence>
<dbReference type="GO" id="GO:0006897">
    <property type="term" value="P:endocytosis"/>
    <property type="evidence" value="ECO:0007669"/>
    <property type="project" value="UniProtKB-KW"/>
</dbReference>
<comment type="subunit">
    <text evidence="18">Homomultimer. Associates with the dally/ magu complex.</text>
</comment>
<dbReference type="PANTHER" id="PTHR13314">
    <property type="entry name" value="CALCIUM CHANNEL FLOWER HOMOLOG"/>
    <property type="match status" value="1"/>
</dbReference>
<evidence type="ECO:0000256" key="7">
    <source>
        <dbReference type="ARBA" id="ARBA00022583"/>
    </source>
</evidence>
<feature type="transmembrane region" description="Helical" evidence="19">
    <location>
        <begin position="102"/>
        <end position="119"/>
    </location>
</feature>
<keyword evidence="15" id="KW-0407">Ion channel</keyword>
<dbReference type="SMART" id="SM01077">
    <property type="entry name" value="Cg6151-P"/>
    <property type="match status" value="1"/>
</dbReference>
<dbReference type="GO" id="GO:0030672">
    <property type="term" value="C:synaptic vesicle membrane"/>
    <property type="evidence" value="ECO:0007669"/>
    <property type="project" value="UniProtKB-SubCell"/>
</dbReference>
<keyword evidence="21" id="KW-1185">Reference proteome</keyword>
<dbReference type="CTD" id="39720"/>
<evidence type="ECO:0000256" key="14">
    <source>
        <dbReference type="ARBA" id="ARBA00023273"/>
    </source>
</evidence>
<name>A0A8I6SBD6_CIMLE</name>
<dbReference type="InterPro" id="IPR019365">
    <property type="entry name" value="TVP18/Ca-channel_flower"/>
</dbReference>
<reference evidence="20" key="1">
    <citation type="submission" date="2022-01" db="UniProtKB">
        <authorList>
            <consortium name="EnsemblMetazoa"/>
        </authorList>
    </citation>
    <scope>IDENTIFICATION</scope>
</reference>
<dbReference type="GO" id="GO:0042734">
    <property type="term" value="C:presynaptic membrane"/>
    <property type="evidence" value="ECO:0007669"/>
    <property type="project" value="UniProtKB-SubCell"/>
</dbReference>
<evidence type="ECO:0000256" key="9">
    <source>
        <dbReference type="ARBA" id="ARBA00022692"/>
    </source>
</evidence>
<evidence type="ECO:0000256" key="6">
    <source>
        <dbReference type="ARBA" id="ARBA00022568"/>
    </source>
</evidence>
<dbReference type="RefSeq" id="XP_014260658.1">
    <property type="nucleotide sequence ID" value="XM_014405172.2"/>
</dbReference>
<evidence type="ECO:0000256" key="10">
    <source>
        <dbReference type="ARBA" id="ARBA00022753"/>
    </source>
</evidence>
<evidence type="ECO:0000256" key="16">
    <source>
        <dbReference type="ARBA" id="ARBA00023329"/>
    </source>
</evidence>
<evidence type="ECO:0000256" key="17">
    <source>
        <dbReference type="ARBA" id="ARBA00034111"/>
    </source>
</evidence>
<dbReference type="GeneID" id="106673157"/>
<dbReference type="GO" id="GO:0005768">
    <property type="term" value="C:endosome"/>
    <property type="evidence" value="ECO:0007669"/>
    <property type="project" value="UniProtKB-SubCell"/>
</dbReference>
<dbReference type="OrthoDB" id="9934994at2759"/>
<evidence type="ECO:0000256" key="4">
    <source>
        <dbReference type="ARBA" id="ARBA00016120"/>
    </source>
</evidence>
<keyword evidence="7" id="KW-0254">Endocytosis</keyword>
<dbReference type="OMA" id="YWQKAAL"/>
<keyword evidence="12" id="KW-0406">Ion transport</keyword>
<keyword evidence="6" id="KW-0106">Calcium</keyword>
<protein>
    <recommendedName>
        <fullName evidence="4">Calcium channel flower</fullName>
    </recommendedName>
</protein>
<evidence type="ECO:0000256" key="2">
    <source>
        <dbReference type="ARBA" id="ARBA00004644"/>
    </source>
</evidence>
<keyword evidence="6" id="KW-0109">Calcium transport</keyword>
<evidence type="ECO:0000256" key="12">
    <source>
        <dbReference type="ARBA" id="ARBA00023065"/>
    </source>
</evidence>
<evidence type="ECO:0000256" key="18">
    <source>
        <dbReference type="ARBA" id="ARBA00046506"/>
    </source>
</evidence>
<evidence type="ECO:0000313" key="21">
    <source>
        <dbReference type="Proteomes" id="UP000494040"/>
    </source>
</evidence>
<organism evidence="20 21">
    <name type="scientific">Cimex lectularius</name>
    <name type="common">Bed bug</name>
    <name type="synonym">Acanthia lectularia</name>
    <dbReference type="NCBI Taxonomy" id="79782"/>
    <lineage>
        <taxon>Eukaryota</taxon>
        <taxon>Metazoa</taxon>
        <taxon>Ecdysozoa</taxon>
        <taxon>Arthropoda</taxon>
        <taxon>Hexapoda</taxon>
        <taxon>Insecta</taxon>
        <taxon>Pterygota</taxon>
        <taxon>Neoptera</taxon>
        <taxon>Paraneoptera</taxon>
        <taxon>Hemiptera</taxon>
        <taxon>Heteroptera</taxon>
        <taxon>Panheteroptera</taxon>
        <taxon>Cimicomorpha</taxon>
        <taxon>Cimicidae</taxon>
        <taxon>Cimex</taxon>
    </lineage>
</organism>
<evidence type="ECO:0000256" key="15">
    <source>
        <dbReference type="ARBA" id="ARBA00023303"/>
    </source>
</evidence>
<keyword evidence="8" id="KW-0107">Calcium channel</keyword>
<evidence type="ECO:0000256" key="8">
    <source>
        <dbReference type="ARBA" id="ARBA00022673"/>
    </source>
</evidence>
<accession>A0A8I6SBD6</accession>
<evidence type="ECO:0000256" key="11">
    <source>
        <dbReference type="ARBA" id="ARBA00022989"/>
    </source>
</evidence>
<keyword evidence="13 19" id="KW-0472">Membrane</keyword>
<dbReference type="EnsemblMetazoa" id="XM_014405172.2">
    <property type="protein sequence ID" value="XP_014260658.1"/>
    <property type="gene ID" value="LOC106673157"/>
</dbReference>
<evidence type="ECO:0000313" key="20">
    <source>
        <dbReference type="EnsemblMetazoa" id="XP_014260658.1"/>
    </source>
</evidence>
<feature type="transmembrane region" description="Helical" evidence="19">
    <location>
        <begin position="35"/>
        <end position="59"/>
    </location>
</feature>
<comment type="similarity">
    <text evidence="3">Belongs to the calcium channel flower family.</text>
</comment>
<evidence type="ECO:0000256" key="3">
    <source>
        <dbReference type="ARBA" id="ARBA00010023"/>
    </source>
</evidence>
<evidence type="ECO:0000256" key="1">
    <source>
        <dbReference type="ARBA" id="ARBA00004177"/>
    </source>
</evidence>
<dbReference type="Proteomes" id="UP000494040">
    <property type="component" value="Unassembled WGS sequence"/>
</dbReference>
<proteinExistence type="inferred from homology"/>